<feature type="region of interest" description="Disordered" evidence="6">
    <location>
        <begin position="465"/>
        <end position="511"/>
    </location>
</feature>
<feature type="region of interest" description="Disordered" evidence="6">
    <location>
        <begin position="573"/>
        <end position="652"/>
    </location>
</feature>
<feature type="compositionally biased region" description="Basic and acidic residues" evidence="6">
    <location>
        <begin position="2174"/>
        <end position="2203"/>
    </location>
</feature>
<evidence type="ECO:0000256" key="3">
    <source>
        <dbReference type="ARBA" id="ARBA00022833"/>
    </source>
</evidence>
<dbReference type="GO" id="GO:0006351">
    <property type="term" value="P:DNA-templated transcription"/>
    <property type="evidence" value="ECO:0007669"/>
    <property type="project" value="InterPro"/>
</dbReference>
<feature type="compositionally biased region" description="Polar residues" evidence="6">
    <location>
        <begin position="1957"/>
        <end position="1968"/>
    </location>
</feature>
<evidence type="ECO:0000256" key="4">
    <source>
        <dbReference type="PROSITE-ProRule" id="PRU00146"/>
    </source>
</evidence>
<feature type="compositionally biased region" description="Low complexity" evidence="6">
    <location>
        <begin position="1231"/>
        <end position="1254"/>
    </location>
</feature>
<keyword evidence="1" id="KW-0479">Metal-binding</keyword>
<evidence type="ECO:0000259" key="8">
    <source>
        <dbReference type="PROSITE" id="PS51321"/>
    </source>
</evidence>
<feature type="compositionally biased region" description="Basic and acidic residues" evidence="6">
    <location>
        <begin position="1342"/>
        <end position="1357"/>
    </location>
</feature>
<feature type="region of interest" description="Disordered" evidence="6">
    <location>
        <begin position="1187"/>
        <end position="1255"/>
    </location>
</feature>
<name>A0A6P8FGE8_CLUHA</name>
<accession>A0A6P8FGE8</accession>
<dbReference type="Pfam" id="PF07500">
    <property type="entry name" value="TFIIS_M"/>
    <property type="match status" value="1"/>
</dbReference>
<feature type="compositionally biased region" description="Polar residues" evidence="6">
    <location>
        <begin position="496"/>
        <end position="511"/>
    </location>
</feature>
<evidence type="ECO:0000256" key="2">
    <source>
        <dbReference type="ARBA" id="ARBA00022771"/>
    </source>
</evidence>
<dbReference type="GO" id="GO:0008270">
    <property type="term" value="F:zinc ion binding"/>
    <property type="evidence" value="ECO:0007669"/>
    <property type="project" value="UniProtKB-KW"/>
</dbReference>
<evidence type="ECO:0000256" key="5">
    <source>
        <dbReference type="SAM" id="Coils"/>
    </source>
</evidence>
<dbReference type="PROSITE" id="PS50016">
    <property type="entry name" value="ZF_PHD_2"/>
    <property type="match status" value="1"/>
</dbReference>
<feature type="domain" description="PHD-type" evidence="7">
    <location>
        <begin position="262"/>
        <end position="316"/>
    </location>
</feature>
<dbReference type="SMART" id="SM00249">
    <property type="entry name" value="PHD"/>
    <property type="match status" value="1"/>
</dbReference>
<dbReference type="KEGG" id="char:105898949"/>
<feature type="compositionally biased region" description="Polar residues" evidence="6">
    <location>
        <begin position="58"/>
        <end position="67"/>
    </location>
</feature>
<evidence type="ECO:0000256" key="1">
    <source>
        <dbReference type="ARBA" id="ARBA00022723"/>
    </source>
</evidence>
<feature type="compositionally biased region" description="Basic residues" evidence="6">
    <location>
        <begin position="46"/>
        <end position="55"/>
    </location>
</feature>
<dbReference type="Pfam" id="PF07744">
    <property type="entry name" value="SPOC"/>
    <property type="match status" value="1"/>
</dbReference>
<dbReference type="PROSITE" id="PS51321">
    <property type="entry name" value="TFIIS_CENTRAL"/>
    <property type="match status" value="1"/>
</dbReference>
<gene>
    <name evidence="10 11" type="primary">si:ch73-181d5.4</name>
</gene>
<dbReference type="InterPro" id="IPR011011">
    <property type="entry name" value="Znf_FYVE_PHD"/>
</dbReference>
<feature type="compositionally biased region" description="Pro residues" evidence="6">
    <location>
        <begin position="432"/>
        <end position="445"/>
    </location>
</feature>
<feature type="domain" description="TFIIS central" evidence="8">
    <location>
        <begin position="651"/>
        <end position="771"/>
    </location>
</feature>
<feature type="region of interest" description="Disordered" evidence="6">
    <location>
        <begin position="31"/>
        <end position="103"/>
    </location>
</feature>
<dbReference type="SUPFAM" id="SSF46942">
    <property type="entry name" value="Elongation factor TFIIS domain 2"/>
    <property type="match status" value="1"/>
</dbReference>
<feature type="compositionally biased region" description="Polar residues" evidence="6">
    <location>
        <begin position="2076"/>
        <end position="2088"/>
    </location>
</feature>
<feature type="compositionally biased region" description="Basic and acidic residues" evidence="6">
    <location>
        <begin position="2210"/>
        <end position="2244"/>
    </location>
</feature>
<feature type="compositionally biased region" description="Basic and acidic residues" evidence="6">
    <location>
        <begin position="1602"/>
        <end position="1612"/>
    </location>
</feature>
<feature type="compositionally biased region" description="Polar residues" evidence="6">
    <location>
        <begin position="778"/>
        <end position="790"/>
    </location>
</feature>
<dbReference type="InterPro" id="IPR013083">
    <property type="entry name" value="Znf_RING/FYVE/PHD"/>
</dbReference>
<feature type="compositionally biased region" description="Polar residues" evidence="6">
    <location>
        <begin position="752"/>
        <end position="764"/>
    </location>
</feature>
<dbReference type="InterPro" id="IPR003618">
    <property type="entry name" value="TFIIS_cen_dom"/>
</dbReference>
<dbReference type="Pfam" id="PF00628">
    <property type="entry name" value="PHD"/>
    <property type="match status" value="1"/>
</dbReference>
<feature type="region of interest" description="Disordered" evidence="6">
    <location>
        <begin position="137"/>
        <end position="258"/>
    </location>
</feature>
<feature type="compositionally biased region" description="Low complexity" evidence="6">
    <location>
        <begin position="80"/>
        <end position="95"/>
    </location>
</feature>
<keyword evidence="3" id="KW-0862">Zinc</keyword>
<feature type="compositionally biased region" description="Polar residues" evidence="6">
    <location>
        <begin position="573"/>
        <end position="589"/>
    </location>
</feature>
<feature type="region of interest" description="Disordered" evidence="6">
    <location>
        <begin position="112"/>
        <end position="131"/>
    </location>
</feature>
<feature type="region of interest" description="Disordered" evidence="6">
    <location>
        <begin position="1928"/>
        <end position="2260"/>
    </location>
</feature>
<feature type="region of interest" description="Disordered" evidence="6">
    <location>
        <begin position="864"/>
        <end position="932"/>
    </location>
</feature>
<feature type="compositionally biased region" description="Polar residues" evidence="6">
    <location>
        <begin position="1698"/>
        <end position="1707"/>
    </location>
</feature>
<feature type="compositionally biased region" description="Basic and acidic residues" evidence="6">
    <location>
        <begin position="2038"/>
        <end position="2048"/>
    </location>
</feature>
<feature type="compositionally biased region" description="Basic and acidic residues" evidence="6">
    <location>
        <begin position="872"/>
        <end position="883"/>
    </location>
</feature>
<feature type="compositionally biased region" description="Polar residues" evidence="6">
    <location>
        <begin position="999"/>
        <end position="1021"/>
    </location>
</feature>
<feature type="compositionally biased region" description="Polar residues" evidence="6">
    <location>
        <begin position="1587"/>
        <end position="1601"/>
    </location>
</feature>
<dbReference type="PROSITE" id="PS01359">
    <property type="entry name" value="ZF_PHD_1"/>
    <property type="match status" value="1"/>
</dbReference>
<dbReference type="GeneTree" id="ENSGT00940000155532"/>
<dbReference type="InterPro" id="IPR001965">
    <property type="entry name" value="Znf_PHD"/>
</dbReference>
<evidence type="ECO:0000256" key="6">
    <source>
        <dbReference type="SAM" id="MobiDB-lite"/>
    </source>
</evidence>
<dbReference type="InterPro" id="IPR019787">
    <property type="entry name" value="Znf_PHD-finger"/>
</dbReference>
<feature type="compositionally biased region" description="Basic and acidic residues" evidence="6">
    <location>
        <begin position="1620"/>
        <end position="1659"/>
    </location>
</feature>
<feature type="compositionally biased region" description="Basic and acidic residues" evidence="6">
    <location>
        <begin position="2109"/>
        <end position="2123"/>
    </location>
</feature>
<feature type="compositionally biased region" description="Basic and acidic residues" evidence="6">
    <location>
        <begin position="477"/>
        <end position="493"/>
    </location>
</feature>
<dbReference type="SMART" id="SM00510">
    <property type="entry name" value="TFS2M"/>
    <property type="match status" value="1"/>
</dbReference>
<keyword evidence="9" id="KW-1185">Reference proteome</keyword>
<feature type="region of interest" description="Disordered" evidence="6">
    <location>
        <begin position="1342"/>
        <end position="1361"/>
    </location>
</feature>
<dbReference type="GeneID" id="105898949"/>
<feature type="compositionally biased region" description="Basic residues" evidence="6">
    <location>
        <begin position="1660"/>
        <end position="1674"/>
    </location>
</feature>
<protein>
    <submittedName>
        <fullName evidence="10 11">Death-inducer obliterator 1</fullName>
    </submittedName>
</protein>
<dbReference type="Proteomes" id="UP000515152">
    <property type="component" value="Chromosome 4"/>
</dbReference>
<feature type="compositionally biased region" description="Low complexity" evidence="6">
    <location>
        <begin position="1827"/>
        <end position="1848"/>
    </location>
</feature>
<dbReference type="PANTHER" id="PTHR11477">
    <property type="entry name" value="TRANSCRIPTION FACTOR S-II ZINC FINGER DOMAIN-CONTAINING PROTEIN"/>
    <property type="match status" value="1"/>
</dbReference>
<evidence type="ECO:0000259" key="7">
    <source>
        <dbReference type="PROSITE" id="PS50016"/>
    </source>
</evidence>
<feature type="compositionally biased region" description="Low complexity" evidence="6">
    <location>
        <begin position="611"/>
        <end position="622"/>
    </location>
</feature>
<feature type="region of interest" description="Disordered" evidence="6">
    <location>
        <begin position="426"/>
        <end position="447"/>
    </location>
</feature>
<feature type="compositionally biased region" description="Basic and acidic residues" evidence="6">
    <location>
        <begin position="137"/>
        <end position="171"/>
    </location>
</feature>
<feature type="compositionally biased region" description="Polar residues" evidence="6">
    <location>
        <begin position="1302"/>
        <end position="1314"/>
    </location>
</feature>
<dbReference type="InterPro" id="IPR036575">
    <property type="entry name" value="TFIIS_cen_dom_sf"/>
</dbReference>
<dbReference type="RefSeq" id="XP_031422256.1">
    <property type="nucleotide sequence ID" value="XM_031566396.2"/>
</dbReference>
<feature type="region of interest" description="Disordered" evidence="6">
    <location>
        <begin position="1"/>
        <end position="20"/>
    </location>
</feature>
<proteinExistence type="predicted"/>
<feature type="region of interest" description="Disordered" evidence="6">
    <location>
        <begin position="947"/>
        <end position="1029"/>
    </location>
</feature>
<feature type="region of interest" description="Disordered" evidence="6">
    <location>
        <begin position="1536"/>
        <end position="1914"/>
    </location>
</feature>
<feature type="compositionally biased region" description="Polar residues" evidence="6">
    <location>
        <begin position="1200"/>
        <end position="1221"/>
    </location>
</feature>
<dbReference type="SUPFAM" id="SSF57903">
    <property type="entry name" value="FYVE/PHD zinc finger"/>
    <property type="match status" value="1"/>
</dbReference>
<dbReference type="Gene3D" id="3.30.40.10">
    <property type="entry name" value="Zinc/RING finger domain, C3HC4 (zinc finger)"/>
    <property type="match status" value="1"/>
</dbReference>
<dbReference type="InterPro" id="IPR019786">
    <property type="entry name" value="Zinc_finger_PHD-type_CS"/>
</dbReference>
<feature type="compositionally biased region" description="Acidic residues" evidence="6">
    <location>
        <begin position="232"/>
        <end position="258"/>
    </location>
</feature>
<dbReference type="CDD" id="cd15639">
    <property type="entry name" value="PHD_DIDO1_like"/>
    <property type="match status" value="1"/>
</dbReference>
<evidence type="ECO:0000313" key="11">
    <source>
        <dbReference type="RefSeq" id="XP_031422257.1"/>
    </source>
</evidence>
<feature type="compositionally biased region" description="Polar residues" evidence="6">
    <location>
        <begin position="1790"/>
        <end position="1801"/>
    </location>
</feature>
<feature type="region of interest" description="Disordered" evidence="6">
    <location>
        <begin position="1297"/>
        <end position="1320"/>
    </location>
</feature>
<evidence type="ECO:0000313" key="9">
    <source>
        <dbReference type="Proteomes" id="UP000515152"/>
    </source>
</evidence>
<feature type="compositionally biased region" description="Low complexity" evidence="6">
    <location>
        <begin position="1567"/>
        <end position="1586"/>
    </location>
</feature>
<feature type="region of interest" description="Disordered" evidence="6">
    <location>
        <begin position="752"/>
        <end position="824"/>
    </location>
</feature>
<dbReference type="InterPro" id="IPR033082">
    <property type="entry name" value="DIDO1_PHD"/>
</dbReference>
<dbReference type="PANTHER" id="PTHR11477:SF13">
    <property type="entry name" value="DEATH-INDUCER OBLITERATOR 1"/>
    <property type="match status" value="1"/>
</dbReference>
<feature type="compositionally biased region" description="Polar residues" evidence="6">
    <location>
        <begin position="1902"/>
        <end position="1913"/>
    </location>
</feature>
<keyword evidence="2 4" id="KW-0863">Zinc-finger</keyword>
<sequence>MEQSQEGSSKEPTKTWRFRRTTIARREFLDEVGDLLQVSKPAPSRRGGRQPRGRTRQVTETSPTPTSERGRKSSPDASFTSASTETTTETNSEAAGLQTSAMSLEGCEKKVSFENRPLSEGTEDSDEITLKEYAERLKRRKQLEEKNNTSRAEPETTSRANEVKSQVKENDTSTEDEEVPLRQTGKPLVEKSLVSGGSSHPIHINSKDSMLAKRSQEMARSLQKTASKFQDTADEEGESKEDEAEGEESPEGCESEDTDPDAVYCLCRQKHNKRFMICCDRCQEWFHGDCVGISEKRGRLMENNGEDYICPNCSPCASPVPFQIVQTTLPTAGMCSSSESLMSPSPCEDRPSEDEGIKGKIRKASSEGAKKKFKIFQPGVMRAVVEETLPKCIGAGCTKSALPDSVYCGHECILRHAAVAMKSLSVQKPPRPEPQPEANPTPKPLSRPTILSALKAQMKPLLGRVARKRSSGQQVEGEDHSAARDGADKEKETAVLPSTQTEAARAQQSSAIDASVFYKSNKKAAQNTDNNTETDGLGRSKSLSEVMAKRGHTPPANTTTLADFNLLPLKSKPTPQLASVSDSTASRQQPAGGHQVVKALSLLPKKSHEQSPPSTSPSSPTSASVIASRPQQEPPAPQMPSEQKPKPNNQIRLNIRRSLTDILWKRVNDSDDLTLPESEVGNLAVNIEKALYNMFLATDSKYKNKYRSIMFNLKDPKNKVLFHQVIKGEISPSKLTSLSQDELLAREPSSPNISQFTEAHQSIPETGPVKRDLKEESSPSVAPNKTTQLSGVAVCKSEGTPLLSVPSQDDQAKSGIKQNQSTKMQSVPDIFNSMLKDTTSEHKTHLFDLKCRICTGQILADEDEPGSKRLKKSEPDDKRETSHKGRPPKTSRVAERRTAPTAPRVELPVMESPASPVPEDTQNAREESSDFTPIVIPEVSIVSITRQDPRTAGFRPAAKPSARQAVTPSPSPTPIINEPKQVQPPYPPPPPTVPKSILTKPSGSSVRLYSTSRTPTSVASSQPPPDKDTRQFLQRQETIWKGFLNMQSVAKFVTKGYLVSGSSKHLNEDIPDTIHIGGRILPQTVWEYVERIKTSLSKDLCLIRFQPATDEEEVAYVSLFSYFNSRRRFGVVSNHCVYIKDFYLIPLGAHESVPSLLLPLQGPGFEKNRPNLLLGLAICQKPKTPEALAEEANEKRSKTKIASESSNGGFPTAKTASTSVKPNDWQPYDPEIPISTTPPGSPESSSSGSVSSPSDLANTVLSIIKAPAAVGSNPISDSAPSTNNNPLQTILKTLFGKKGEPSGNTMDSPEQSASVDIKPSAPTTANVDLIVQKYGHISKDVPIEKSEISKDDDRPYDPEEEYDPEVEYGMLNKTSTIPVMKEEVDNEDDRPYDPEEYDPAMGYGTDNPMSPVKTSEDKTVVQQPTIEDDVAYDPEDSTFFEEMQADIVGISGGSSGTVVLSEQQRMLLELNQQIEEQKRQLEKQEEALSWQRAAAGMSMAHFSVSDALLSPPRTSYLSQCDLLQLAEKQSTNTVDLPIINKRRDPRQKREARCVENNLQLDTEQGNKSTLLESSKSESILPEKSSLITDKQTSKQGSPVSTENRKINTEKTNPKTPPPEKVAKILSDDKSCVKVSKTETHTKAKSLKTETPEKSDEAPRHSRHHRSHRELHRRSRGDSQDLSLRKRQRTGDSHGVRPSQLSSVNVKQTDNDKHHHREPFEHKGQNSSFNKQTSRRKQRWESPREFETGSEMAQRGASFSHHGEQGEPAPEDQFKERGPCQNTRPRGPPSGQFSDYDSQTQHSFDRPFHSNQYDGPHPAPHRPGPRGPFGQPPRGAFENRGPRTPRSGPRGPPFRPFDVSLGPRMPQVDAPWRSNNNSDFDTGRSFNENDEPVPPYMFRENQGDFSYSGAPTEQSEIHRGEDLERGMQRTHFTPPNRFNEQSEHNTLGGTSGPDFCRSGQNEDFQSRQMVKNRRASFPDPPDTSSNPRAPQHRHTFEEQSPPYPLDYQSPRNCPPFSRPIVHTSGQFIEGKGQSSLGLDKPDHQFDAPPRRHSGPLLPTPPGGPTGLFNPTMHHPPSQENPWPPQNSSGRRGVGFEREASGSDHAGIGQDHFEEGYQQNHRESEDPSTYLSHEYIREQSEERRMSDGGLSRQRQRRPWPREQGWKRGLSSGRGGDQYKEGDTGESEGETRRARGGRDRGFDKRDAKRARTSNRDRDRDSHSSGQEDRNQSFHEITGGREQNDGRFKGFGRKRIRGRERNRE</sequence>
<organism evidence="9 11">
    <name type="scientific">Clupea harengus</name>
    <name type="common">Atlantic herring</name>
    <dbReference type="NCBI Taxonomy" id="7950"/>
    <lineage>
        <taxon>Eukaryota</taxon>
        <taxon>Metazoa</taxon>
        <taxon>Chordata</taxon>
        <taxon>Craniata</taxon>
        <taxon>Vertebrata</taxon>
        <taxon>Euteleostomi</taxon>
        <taxon>Actinopterygii</taxon>
        <taxon>Neopterygii</taxon>
        <taxon>Teleostei</taxon>
        <taxon>Clupei</taxon>
        <taxon>Clupeiformes</taxon>
        <taxon>Clupeoidei</taxon>
        <taxon>Clupeidae</taxon>
        <taxon>Clupea</taxon>
    </lineage>
</organism>
<feature type="compositionally biased region" description="Pro residues" evidence="6">
    <location>
        <begin position="982"/>
        <end position="993"/>
    </location>
</feature>
<dbReference type="InterPro" id="IPR012921">
    <property type="entry name" value="SPOC_C"/>
</dbReference>
<dbReference type="OrthoDB" id="1884872at2759"/>
<evidence type="ECO:0000313" key="10">
    <source>
        <dbReference type="RefSeq" id="XP_031422256.1"/>
    </source>
</evidence>
<feature type="compositionally biased region" description="Polar residues" evidence="6">
    <location>
        <begin position="1872"/>
        <end position="1885"/>
    </location>
</feature>
<feature type="compositionally biased region" description="Basic and acidic residues" evidence="6">
    <location>
        <begin position="768"/>
        <end position="777"/>
    </location>
</feature>
<feature type="compositionally biased region" description="Polar residues" evidence="6">
    <location>
        <begin position="1556"/>
        <end position="1566"/>
    </location>
</feature>
<feature type="compositionally biased region" description="Polar residues" evidence="6">
    <location>
        <begin position="1929"/>
        <end position="1947"/>
    </location>
</feature>
<feature type="compositionally biased region" description="Basic and acidic residues" evidence="6">
    <location>
        <begin position="1708"/>
        <end position="1723"/>
    </location>
</feature>
<dbReference type="Gene3D" id="1.10.472.30">
    <property type="entry name" value="Transcription elongation factor S-II, central domain"/>
    <property type="match status" value="1"/>
</dbReference>
<reference evidence="10 11" key="1">
    <citation type="submission" date="2025-04" db="UniProtKB">
        <authorList>
            <consortium name="RefSeq"/>
        </authorList>
    </citation>
    <scope>IDENTIFICATION</scope>
</reference>
<feature type="compositionally biased region" description="Basic and acidic residues" evidence="6">
    <location>
        <begin position="2132"/>
        <end position="2144"/>
    </location>
</feature>
<dbReference type="RefSeq" id="XP_031422257.1">
    <property type="nucleotide sequence ID" value="XM_031566397.2"/>
</dbReference>
<dbReference type="GO" id="GO:0097190">
    <property type="term" value="P:apoptotic signaling pathway"/>
    <property type="evidence" value="ECO:0007669"/>
    <property type="project" value="InterPro"/>
</dbReference>
<keyword evidence="5" id="KW-0175">Coiled coil</keyword>
<dbReference type="GO" id="GO:0005634">
    <property type="term" value="C:nucleus"/>
    <property type="evidence" value="ECO:0007669"/>
    <property type="project" value="TreeGrafter"/>
</dbReference>
<feature type="coiled-coil region" evidence="5">
    <location>
        <begin position="1460"/>
        <end position="1494"/>
    </location>
</feature>
<feature type="region of interest" description="Disordered" evidence="6">
    <location>
        <begin position="1399"/>
        <end position="1420"/>
    </location>
</feature>